<dbReference type="GO" id="GO:0008881">
    <property type="term" value="F:glutamate racemase activity"/>
    <property type="evidence" value="ECO:0007669"/>
    <property type="project" value="UniProtKB-EC"/>
</dbReference>
<keyword evidence="9" id="KW-1185">Reference proteome</keyword>
<feature type="active site" description="Proton donor/acceptor" evidence="7">
    <location>
        <position position="73"/>
    </location>
</feature>
<dbReference type="RefSeq" id="WP_380966293.1">
    <property type="nucleotide sequence ID" value="NZ_JBHTCO010000014.1"/>
</dbReference>
<name>A0ABW2PX52_9BACL</name>
<sequence length="268" mass="29325">MNKPIGVIDSGVGGLTVVKEIMRQLPKENIVYMGDNARCPYGPRPAEEVREYTWEMTRYLLEKHNIKMLVIACNTATAVVFEEIKELLNIPVIGVVDPGARSALKVTKTNRIGVIGTIGTIGSKAYDHALRSINQNVYITSLACPPFVPLVESGDLGSLQARQIVAETLNPLKLESIDTLILGCTHYPLLRPLIQDVMGQDISLIDSGEETAREVSTILSHKELLASASQLPAHQFYTTGSECLMSDIAGQWLRFQPAVLKVSLSNVI</sequence>
<comment type="caution">
    <text evidence="8">The sequence shown here is derived from an EMBL/GenBank/DDBJ whole genome shotgun (WGS) entry which is preliminary data.</text>
</comment>
<dbReference type="HAMAP" id="MF_00258">
    <property type="entry name" value="Glu_racemase"/>
    <property type="match status" value="1"/>
</dbReference>
<feature type="binding site" evidence="7">
    <location>
        <begin position="185"/>
        <end position="186"/>
    </location>
    <ligand>
        <name>substrate</name>
    </ligand>
</feature>
<protein>
    <recommendedName>
        <fullName evidence="2 7">Glutamate racemase</fullName>
        <ecNumber evidence="2 7">5.1.1.3</ecNumber>
    </recommendedName>
</protein>
<accession>A0ABW2PX52</accession>
<dbReference type="NCBIfam" id="TIGR00067">
    <property type="entry name" value="glut_race"/>
    <property type="match status" value="1"/>
</dbReference>
<dbReference type="EMBL" id="JBHTCO010000014">
    <property type="protein sequence ID" value="MFC7393719.1"/>
    <property type="molecule type" value="Genomic_DNA"/>
</dbReference>
<comment type="catalytic activity">
    <reaction evidence="1 7">
        <text>L-glutamate = D-glutamate</text>
        <dbReference type="Rhea" id="RHEA:12813"/>
        <dbReference type="ChEBI" id="CHEBI:29985"/>
        <dbReference type="ChEBI" id="CHEBI:29986"/>
        <dbReference type="EC" id="5.1.1.3"/>
    </reaction>
</comment>
<organism evidence="8 9">
    <name type="scientific">Scopulibacillus cellulosilyticus</name>
    <dbReference type="NCBI Taxonomy" id="2665665"/>
    <lineage>
        <taxon>Bacteria</taxon>
        <taxon>Bacillati</taxon>
        <taxon>Bacillota</taxon>
        <taxon>Bacilli</taxon>
        <taxon>Bacillales</taxon>
        <taxon>Sporolactobacillaceae</taxon>
        <taxon>Scopulibacillus</taxon>
    </lineage>
</organism>
<dbReference type="PANTHER" id="PTHR21198:SF2">
    <property type="entry name" value="GLUTAMATE RACEMASE"/>
    <property type="match status" value="1"/>
</dbReference>
<dbReference type="Proteomes" id="UP001596505">
    <property type="component" value="Unassembled WGS sequence"/>
</dbReference>
<dbReference type="PROSITE" id="PS00924">
    <property type="entry name" value="ASP_GLU_RACEMASE_2"/>
    <property type="match status" value="1"/>
</dbReference>
<evidence type="ECO:0000256" key="5">
    <source>
        <dbReference type="ARBA" id="ARBA00023235"/>
    </source>
</evidence>
<feature type="active site" description="Proton donor/acceptor" evidence="7">
    <location>
        <position position="184"/>
    </location>
</feature>
<dbReference type="PANTHER" id="PTHR21198">
    <property type="entry name" value="GLUTAMATE RACEMASE"/>
    <property type="match status" value="1"/>
</dbReference>
<dbReference type="NCBIfam" id="NF002035">
    <property type="entry name" value="PRK00865.1-3"/>
    <property type="match status" value="1"/>
</dbReference>
<keyword evidence="6 7" id="KW-0961">Cell wall biogenesis/degradation</keyword>
<dbReference type="PROSITE" id="PS00923">
    <property type="entry name" value="ASP_GLU_RACEMASE_1"/>
    <property type="match status" value="1"/>
</dbReference>
<gene>
    <name evidence="8" type="primary">racE</name>
    <name evidence="7" type="synonym">murI</name>
    <name evidence="8" type="ORF">ACFQRG_12205</name>
</gene>
<evidence type="ECO:0000256" key="7">
    <source>
        <dbReference type="HAMAP-Rule" id="MF_00258"/>
    </source>
</evidence>
<keyword evidence="3 7" id="KW-0133">Cell shape</keyword>
<evidence type="ECO:0000256" key="2">
    <source>
        <dbReference type="ARBA" id="ARBA00013090"/>
    </source>
</evidence>
<evidence type="ECO:0000256" key="4">
    <source>
        <dbReference type="ARBA" id="ARBA00022984"/>
    </source>
</evidence>
<feature type="binding site" evidence="7">
    <location>
        <begin position="9"/>
        <end position="10"/>
    </location>
    <ligand>
        <name>substrate</name>
    </ligand>
</feature>
<dbReference type="SUPFAM" id="SSF53681">
    <property type="entry name" value="Aspartate/glutamate racemase"/>
    <property type="match status" value="2"/>
</dbReference>
<proteinExistence type="inferred from homology"/>
<dbReference type="Pfam" id="PF01177">
    <property type="entry name" value="Asp_Glu_race"/>
    <property type="match status" value="1"/>
</dbReference>
<evidence type="ECO:0000256" key="3">
    <source>
        <dbReference type="ARBA" id="ARBA00022960"/>
    </source>
</evidence>
<dbReference type="InterPro" id="IPR004391">
    <property type="entry name" value="Glu_race"/>
</dbReference>
<comment type="function">
    <text evidence="7">Provides the (R)-glutamate required for cell wall biosynthesis.</text>
</comment>
<dbReference type="Gene3D" id="3.40.50.1860">
    <property type="match status" value="2"/>
</dbReference>
<keyword evidence="5 7" id="KW-0413">Isomerase</keyword>
<evidence type="ECO:0000256" key="1">
    <source>
        <dbReference type="ARBA" id="ARBA00001602"/>
    </source>
</evidence>
<evidence type="ECO:0000256" key="6">
    <source>
        <dbReference type="ARBA" id="ARBA00023316"/>
    </source>
</evidence>
<comment type="similarity">
    <text evidence="7">Belongs to the aspartate/glutamate racemases family.</text>
</comment>
<dbReference type="InterPro" id="IPR018187">
    <property type="entry name" value="Asp/Glu_racemase_AS_1"/>
</dbReference>
<reference evidence="9" key="1">
    <citation type="journal article" date="2019" name="Int. J. Syst. Evol. Microbiol.">
        <title>The Global Catalogue of Microorganisms (GCM) 10K type strain sequencing project: providing services to taxonomists for standard genome sequencing and annotation.</title>
        <authorList>
            <consortium name="The Broad Institute Genomics Platform"/>
            <consortium name="The Broad Institute Genome Sequencing Center for Infectious Disease"/>
            <person name="Wu L."/>
            <person name="Ma J."/>
        </authorList>
    </citation>
    <scope>NUCLEOTIDE SEQUENCE [LARGE SCALE GENOMIC DNA]</scope>
    <source>
        <strain evidence="9">CGMCC 1.16305</strain>
    </source>
</reference>
<keyword evidence="4 7" id="KW-0573">Peptidoglycan synthesis</keyword>
<evidence type="ECO:0000313" key="9">
    <source>
        <dbReference type="Proteomes" id="UP001596505"/>
    </source>
</evidence>
<feature type="binding site" evidence="7">
    <location>
        <begin position="41"/>
        <end position="42"/>
    </location>
    <ligand>
        <name>substrate</name>
    </ligand>
</feature>
<comment type="pathway">
    <text evidence="7">Cell wall biogenesis; peptidoglycan biosynthesis.</text>
</comment>
<feature type="binding site" evidence="7">
    <location>
        <begin position="74"/>
        <end position="75"/>
    </location>
    <ligand>
        <name>substrate</name>
    </ligand>
</feature>
<dbReference type="EC" id="5.1.1.3" evidence="2 7"/>
<evidence type="ECO:0000313" key="8">
    <source>
        <dbReference type="EMBL" id="MFC7393719.1"/>
    </source>
</evidence>
<dbReference type="InterPro" id="IPR015942">
    <property type="entry name" value="Asp/Glu/hydantoin_racemase"/>
</dbReference>
<dbReference type="InterPro" id="IPR001920">
    <property type="entry name" value="Asp/Glu_race"/>
</dbReference>
<dbReference type="InterPro" id="IPR033134">
    <property type="entry name" value="Asp/Glu_racemase_AS_2"/>
</dbReference>